<dbReference type="STRING" id="198312.SAMN02745193_02260"/>
<sequence>MKASRAALFAASALLALSACSGGSRKDGKRDAPSAPLGFELAFAGAGAGLADDAAATVPQARAPGPMIDVTPEELAARLAAGNIRLIDVRTDEEIAEGMIPGAEHIALDRFDPQAFGPADGREVVLYCRSGKRSAMAGAKLAEATGKPVEHLAGGILAWEEAGRPLE</sequence>
<dbReference type="InterPro" id="IPR036873">
    <property type="entry name" value="Rhodanese-like_dom_sf"/>
</dbReference>
<protein>
    <submittedName>
        <fullName evidence="3">Rhodanese-related sulfurtransferase</fullName>
    </submittedName>
</protein>
<dbReference type="InterPro" id="IPR001763">
    <property type="entry name" value="Rhodanese-like_dom"/>
</dbReference>
<organism evidence="3 4">
    <name type="scientific">Erythrobacter sanguineus</name>
    <dbReference type="NCBI Taxonomy" id="198312"/>
    <lineage>
        <taxon>Bacteria</taxon>
        <taxon>Pseudomonadati</taxon>
        <taxon>Pseudomonadota</taxon>
        <taxon>Alphaproteobacteria</taxon>
        <taxon>Sphingomonadales</taxon>
        <taxon>Erythrobacteraceae</taxon>
        <taxon>Erythrobacter/Porphyrobacter group</taxon>
        <taxon>Erythrobacter</taxon>
    </lineage>
</organism>
<dbReference type="PANTHER" id="PTHR44086">
    <property type="entry name" value="THIOSULFATE SULFURTRANSFERASE RDL2, MITOCHONDRIAL-RELATED"/>
    <property type="match status" value="1"/>
</dbReference>
<dbReference type="EMBL" id="FRDF01000013">
    <property type="protein sequence ID" value="SHN61391.1"/>
    <property type="molecule type" value="Genomic_DNA"/>
</dbReference>
<dbReference type="OrthoDB" id="9789585at2"/>
<dbReference type="PANTHER" id="PTHR44086:SF10">
    <property type="entry name" value="THIOSULFATE SULFURTRANSFERASE_RHODANESE-LIKE DOMAIN-CONTAINING PROTEIN 3"/>
    <property type="match status" value="1"/>
</dbReference>
<keyword evidence="1" id="KW-0732">Signal</keyword>
<dbReference type="GO" id="GO:0004792">
    <property type="term" value="F:thiosulfate-cyanide sulfurtransferase activity"/>
    <property type="evidence" value="ECO:0007669"/>
    <property type="project" value="TreeGrafter"/>
</dbReference>
<name>A0A1M7SSI6_9SPHN</name>
<feature type="chain" id="PRO_5013201217" evidence="1">
    <location>
        <begin position="22"/>
        <end position="167"/>
    </location>
</feature>
<dbReference type="AlphaFoldDB" id="A0A1M7SSI6"/>
<dbReference type="SUPFAM" id="SSF52821">
    <property type="entry name" value="Rhodanese/Cell cycle control phosphatase"/>
    <property type="match status" value="1"/>
</dbReference>
<dbReference type="RefSeq" id="WP_084662629.1">
    <property type="nucleotide sequence ID" value="NZ_FRDF01000013.1"/>
</dbReference>
<dbReference type="Pfam" id="PF00581">
    <property type="entry name" value="Rhodanese"/>
    <property type="match status" value="1"/>
</dbReference>
<evidence type="ECO:0000259" key="2">
    <source>
        <dbReference type="PROSITE" id="PS50206"/>
    </source>
</evidence>
<dbReference type="SMART" id="SM00450">
    <property type="entry name" value="RHOD"/>
    <property type="match status" value="1"/>
</dbReference>
<evidence type="ECO:0000313" key="4">
    <source>
        <dbReference type="Proteomes" id="UP000184391"/>
    </source>
</evidence>
<evidence type="ECO:0000313" key="3">
    <source>
        <dbReference type="EMBL" id="SHN61391.1"/>
    </source>
</evidence>
<evidence type="ECO:0000256" key="1">
    <source>
        <dbReference type="SAM" id="SignalP"/>
    </source>
</evidence>
<feature type="signal peptide" evidence="1">
    <location>
        <begin position="1"/>
        <end position="21"/>
    </location>
</feature>
<proteinExistence type="predicted"/>
<feature type="domain" description="Rhodanese" evidence="2">
    <location>
        <begin position="80"/>
        <end position="167"/>
    </location>
</feature>
<keyword evidence="4" id="KW-1185">Reference proteome</keyword>
<dbReference type="CDD" id="cd00158">
    <property type="entry name" value="RHOD"/>
    <property type="match status" value="1"/>
</dbReference>
<dbReference type="PROSITE" id="PS51257">
    <property type="entry name" value="PROKAR_LIPOPROTEIN"/>
    <property type="match status" value="1"/>
</dbReference>
<accession>A0A1M7SSI6</accession>
<dbReference type="PROSITE" id="PS50206">
    <property type="entry name" value="RHODANESE_3"/>
    <property type="match status" value="1"/>
</dbReference>
<dbReference type="Gene3D" id="3.40.250.10">
    <property type="entry name" value="Rhodanese-like domain"/>
    <property type="match status" value="1"/>
</dbReference>
<dbReference type="Proteomes" id="UP000184391">
    <property type="component" value="Unassembled WGS sequence"/>
</dbReference>
<keyword evidence="3" id="KW-0808">Transferase</keyword>
<reference evidence="4" key="1">
    <citation type="submission" date="2016-12" db="EMBL/GenBank/DDBJ databases">
        <authorList>
            <person name="Varghese N."/>
            <person name="Submissions S."/>
        </authorList>
    </citation>
    <scope>NUCLEOTIDE SEQUENCE [LARGE SCALE GENOMIC DNA]</scope>
    <source>
        <strain evidence="4">DSM 11032</strain>
    </source>
</reference>
<gene>
    <name evidence="3" type="ORF">SAMN02745193_02260</name>
</gene>